<gene>
    <name evidence="1" type="ORF">ACFPM7_19765</name>
</gene>
<dbReference type="SUPFAM" id="SSF53474">
    <property type="entry name" value="alpha/beta-Hydrolases"/>
    <property type="match status" value="1"/>
</dbReference>
<reference evidence="2" key="1">
    <citation type="journal article" date="2019" name="Int. J. Syst. Evol. Microbiol.">
        <title>The Global Catalogue of Microorganisms (GCM) 10K type strain sequencing project: providing services to taxonomists for standard genome sequencing and annotation.</title>
        <authorList>
            <consortium name="The Broad Institute Genomics Platform"/>
            <consortium name="The Broad Institute Genome Sequencing Center for Infectious Disease"/>
            <person name="Wu L."/>
            <person name="Ma J."/>
        </authorList>
    </citation>
    <scope>NUCLEOTIDE SEQUENCE [LARGE SCALE GENOMIC DNA]</scope>
    <source>
        <strain evidence="2">CCUG 59778</strain>
    </source>
</reference>
<dbReference type="Gene3D" id="3.40.50.1820">
    <property type="entry name" value="alpha/beta hydrolase"/>
    <property type="match status" value="1"/>
</dbReference>
<sequence length="103" mass="10714">MRYVAHGASVRPETAKAVNAEVCAGGAPAGLARYTGPLLAVAGERDAASVRSLPVLTAAAPRTTARIAPGMHHIWNIEDVDLFNDTLRAWLGGEVDPRLAAAT</sequence>
<name>A0ABW0EUR2_9PSEU</name>
<proteinExistence type="predicted"/>
<dbReference type="EMBL" id="JBHSKF010000010">
    <property type="protein sequence ID" value="MFC5289295.1"/>
    <property type="molecule type" value="Genomic_DNA"/>
</dbReference>
<keyword evidence="1" id="KW-0378">Hydrolase</keyword>
<organism evidence="1 2">
    <name type="scientific">Actinokineospora guangxiensis</name>
    <dbReference type="NCBI Taxonomy" id="1490288"/>
    <lineage>
        <taxon>Bacteria</taxon>
        <taxon>Bacillati</taxon>
        <taxon>Actinomycetota</taxon>
        <taxon>Actinomycetes</taxon>
        <taxon>Pseudonocardiales</taxon>
        <taxon>Pseudonocardiaceae</taxon>
        <taxon>Actinokineospora</taxon>
    </lineage>
</organism>
<dbReference type="RefSeq" id="WP_378249229.1">
    <property type="nucleotide sequence ID" value="NZ_JBHSKF010000010.1"/>
</dbReference>
<accession>A0ABW0EUR2</accession>
<dbReference type="InterPro" id="IPR029058">
    <property type="entry name" value="AB_hydrolase_fold"/>
</dbReference>
<keyword evidence="2" id="KW-1185">Reference proteome</keyword>
<comment type="caution">
    <text evidence="1">The sequence shown here is derived from an EMBL/GenBank/DDBJ whole genome shotgun (WGS) entry which is preliminary data.</text>
</comment>
<evidence type="ECO:0000313" key="2">
    <source>
        <dbReference type="Proteomes" id="UP001596157"/>
    </source>
</evidence>
<dbReference type="GO" id="GO:0016787">
    <property type="term" value="F:hydrolase activity"/>
    <property type="evidence" value="ECO:0007669"/>
    <property type="project" value="UniProtKB-KW"/>
</dbReference>
<protein>
    <submittedName>
        <fullName evidence="1">Alpha/beta fold hydrolase</fullName>
    </submittedName>
</protein>
<dbReference type="Proteomes" id="UP001596157">
    <property type="component" value="Unassembled WGS sequence"/>
</dbReference>
<evidence type="ECO:0000313" key="1">
    <source>
        <dbReference type="EMBL" id="MFC5289295.1"/>
    </source>
</evidence>